<sequence length="62" mass="6600">MDVAAASVVMSQAQLKQQVGVSMMGHAKDQMAVQQQGLEKLIESADVNVDHPTLGNHLDVKA</sequence>
<dbReference type="InterPro" id="IPR025906">
    <property type="entry name" value="YjfB_motility"/>
</dbReference>
<reference evidence="1 2" key="1">
    <citation type="submission" date="2016-10" db="EMBL/GenBank/DDBJ databases">
        <authorList>
            <person name="de Groot N.N."/>
        </authorList>
    </citation>
    <scope>NUCLEOTIDE SEQUENCE [LARGE SCALE GENOMIC DNA]</scope>
    <source>
        <strain evidence="1 2">CGMCC 1.3442</strain>
    </source>
</reference>
<name>A0A1G9X4W4_9BACI</name>
<proteinExistence type="predicted"/>
<gene>
    <name evidence="1" type="ORF">SAMN05216498_1015</name>
</gene>
<dbReference type="Proteomes" id="UP000199334">
    <property type="component" value="Unassembled WGS sequence"/>
</dbReference>
<evidence type="ECO:0000313" key="1">
    <source>
        <dbReference type="EMBL" id="SDM91780.1"/>
    </source>
</evidence>
<organism evidence="1 2">
    <name type="scientific">Tenuibacillus multivorans</name>
    <dbReference type="NCBI Taxonomy" id="237069"/>
    <lineage>
        <taxon>Bacteria</taxon>
        <taxon>Bacillati</taxon>
        <taxon>Bacillota</taxon>
        <taxon>Bacilli</taxon>
        <taxon>Bacillales</taxon>
        <taxon>Bacillaceae</taxon>
        <taxon>Tenuibacillus</taxon>
    </lineage>
</organism>
<dbReference type="EMBL" id="FNIG01000001">
    <property type="protein sequence ID" value="SDM91780.1"/>
    <property type="molecule type" value="Genomic_DNA"/>
</dbReference>
<dbReference type="Pfam" id="PF14070">
    <property type="entry name" value="YjfB_motility"/>
    <property type="match status" value="1"/>
</dbReference>
<protein>
    <submittedName>
        <fullName evidence="1">Putative motility protein</fullName>
    </submittedName>
</protein>
<keyword evidence="2" id="KW-1185">Reference proteome</keyword>
<accession>A0A1G9X4W4</accession>
<dbReference type="AlphaFoldDB" id="A0A1G9X4W4"/>
<dbReference type="RefSeq" id="WP_186807126.1">
    <property type="nucleotide sequence ID" value="NZ_FNIG01000001.1"/>
</dbReference>
<evidence type="ECO:0000313" key="2">
    <source>
        <dbReference type="Proteomes" id="UP000199334"/>
    </source>
</evidence>